<dbReference type="InterPro" id="IPR053910">
    <property type="entry name" value="RsmI_HTH"/>
</dbReference>
<dbReference type="InterPro" id="IPR014777">
    <property type="entry name" value="4pyrrole_Mease_sub1"/>
</dbReference>
<dbReference type="EC" id="2.1.1.198" evidence="6"/>
<dbReference type="EMBL" id="QJKI01000006">
    <property type="protein sequence ID" value="PXX79375.1"/>
    <property type="molecule type" value="Genomic_DNA"/>
</dbReference>
<keyword evidence="3 6" id="KW-0489">Methyltransferase</keyword>
<dbReference type="PANTHER" id="PTHR46111:SF1">
    <property type="entry name" value="RIBOSOMAL RNA SMALL SUBUNIT METHYLTRANSFERASE I"/>
    <property type="match status" value="1"/>
</dbReference>
<dbReference type="InterPro" id="IPR035996">
    <property type="entry name" value="4pyrrol_Methylase_sf"/>
</dbReference>
<feature type="domain" description="RsmI HTH" evidence="8">
    <location>
        <begin position="250"/>
        <end position="294"/>
    </location>
</feature>
<reference evidence="9 10" key="1">
    <citation type="submission" date="2018-05" db="EMBL/GenBank/DDBJ databases">
        <title>Genomic Encyclopedia of Type Strains, Phase IV (KMG-IV): sequencing the most valuable type-strain genomes for metagenomic binning, comparative biology and taxonomic classification.</title>
        <authorList>
            <person name="Goeker M."/>
        </authorList>
    </citation>
    <scope>NUCLEOTIDE SEQUENCE [LARGE SCALE GENOMIC DNA]</scope>
    <source>
        <strain evidence="9 10">DSM 29661</strain>
    </source>
</reference>
<dbReference type="PROSITE" id="PS01296">
    <property type="entry name" value="RSMI"/>
    <property type="match status" value="1"/>
</dbReference>
<sequence>MHTPLFPIVEDAQASLVNGTLYVVATPIGNVADISLRALAVLARADLICAEDTRVTGQLLTRYGIQSKLVSVREHNERTMADKVCNWLAEGQLVAQVSDAGTPAVSDPGARLVAAVRAAGHPVCAIPGACAAVTALAASGVTTAEWLFHGFLPPKRGARCKQLESWRDAHYAVVLYEAPHRVAECAADIAVTLGESRLVTLARELTKTFETVRTLPAGELAQWIASDSNQQRGECVLIIDAAPPSAAETAIDAQAEHTLRVLLAELPPKQAAKLAATLTGAPRDALYQLAVSLRHSE</sequence>
<dbReference type="HAMAP" id="MF_01877">
    <property type="entry name" value="16SrRNA_methyltr_I"/>
    <property type="match status" value="1"/>
</dbReference>
<keyword evidence="1 6" id="KW-0963">Cytoplasm</keyword>
<dbReference type="Pfam" id="PF23016">
    <property type="entry name" value="RsmI_C"/>
    <property type="match status" value="1"/>
</dbReference>
<dbReference type="SUPFAM" id="SSF53790">
    <property type="entry name" value="Tetrapyrrole methylase"/>
    <property type="match status" value="1"/>
</dbReference>
<comment type="catalytic activity">
    <reaction evidence="6">
        <text>cytidine(1402) in 16S rRNA + S-adenosyl-L-methionine = 2'-O-methylcytidine(1402) in 16S rRNA + S-adenosyl-L-homocysteine + H(+)</text>
        <dbReference type="Rhea" id="RHEA:42924"/>
        <dbReference type="Rhea" id="RHEA-COMP:10285"/>
        <dbReference type="Rhea" id="RHEA-COMP:10286"/>
        <dbReference type="ChEBI" id="CHEBI:15378"/>
        <dbReference type="ChEBI" id="CHEBI:57856"/>
        <dbReference type="ChEBI" id="CHEBI:59789"/>
        <dbReference type="ChEBI" id="CHEBI:74495"/>
        <dbReference type="ChEBI" id="CHEBI:82748"/>
        <dbReference type="EC" id="2.1.1.198"/>
    </reaction>
</comment>
<dbReference type="Gene3D" id="3.40.1010.10">
    <property type="entry name" value="Cobalt-precorrin-4 Transmethylase, Domain 1"/>
    <property type="match status" value="1"/>
</dbReference>
<evidence type="ECO:0000256" key="5">
    <source>
        <dbReference type="ARBA" id="ARBA00022691"/>
    </source>
</evidence>
<dbReference type="NCBIfam" id="TIGR00096">
    <property type="entry name" value="16S rRNA (cytidine(1402)-2'-O)-methyltransferase"/>
    <property type="match status" value="1"/>
</dbReference>
<gene>
    <name evidence="6" type="primary">rsmI</name>
    <name evidence="9" type="ORF">DFR34_1069</name>
</gene>
<keyword evidence="10" id="KW-1185">Reference proteome</keyword>
<dbReference type="Proteomes" id="UP000247555">
    <property type="component" value="Unassembled WGS sequence"/>
</dbReference>
<proteinExistence type="inferred from homology"/>
<comment type="caution">
    <text evidence="9">The sequence shown here is derived from an EMBL/GenBank/DDBJ whole genome shotgun (WGS) entry which is preliminary data.</text>
</comment>
<accession>A0A318KUK0</accession>
<evidence type="ECO:0000256" key="4">
    <source>
        <dbReference type="ARBA" id="ARBA00022679"/>
    </source>
</evidence>
<evidence type="ECO:0000256" key="1">
    <source>
        <dbReference type="ARBA" id="ARBA00022490"/>
    </source>
</evidence>
<evidence type="ECO:0000256" key="2">
    <source>
        <dbReference type="ARBA" id="ARBA00022552"/>
    </source>
</evidence>
<dbReference type="InterPro" id="IPR018063">
    <property type="entry name" value="SAM_MeTrfase_RsmI_CS"/>
</dbReference>
<comment type="subcellular location">
    <subcellularLocation>
        <location evidence="6">Cytoplasm</location>
    </subcellularLocation>
</comment>
<dbReference type="FunFam" id="3.30.950.10:FF:000002">
    <property type="entry name" value="Ribosomal RNA small subunit methyltransferase I"/>
    <property type="match status" value="1"/>
</dbReference>
<dbReference type="GO" id="GO:0005737">
    <property type="term" value="C:cytoplasm"/>
    <property type="evidence" value="ECO:0007669"/>
    <property type="project" value="UniProtKB-SubCell"/>
</dbReference>
<comment type="similarity">
    <text evidence="6">Belongs to the methyltransferase superfamily. RsmI family.</text>
</comment>
<dbReference type="PANTHER" id="PTHR46111">
    <property type="entry name" value="RIBOSOMAL RNA SMALL SUBUNIT METHYLTRANSFERASE I"/>
    <property type="match status" value="1"/>
</dbReference>
<dbReference type="CDD" id="cd11648">
    <property type="entry name" value="RsmI"/>
    <property type="match status" value="1"/>
</dbReference>
<dbReference type="RefSeq" id="WP_245906821.1">
    <property type="nucleotide sequence ID" value="NZ_QJKI01000006.1"/>
</dbReference>
<evidence type="ECO:0000256" key="6">
    <source>
        <dbReference type="HAMAP-Rule" id="MF_01877"/>
    </source>
</evidence>
<dbReference type="Gene3D" id="3.30.950.10">
    <property type="entry name" value="Methyltransferase, Cobalt-precorrin-4 Transmethylase, Domain 2"/>
    <property type="match status" value="1"/>
</dbReference>
<dbReference type="InterPro" id="IPR000878">
    <property type="entry name" value="4pyrrol_Mease"/>
</dbReference>
<evidence type="ECO:0000256" key="3">
    <source>
        <dbReference type="ARBA" id="ARBA00022603"/>
    </source>
</evidence>
<dbReference type="AlphaFoldDB" id="A0A318KUK0"/>
<dbReference type="Pfam" id="PF00590">
    <property type="entry name" value="TP_methylase"/>
    <property type="match status" value="1"/>
</dbReference>
<evidence type="ECO:0000313" key="9">
    <source>
        <dbReference type="EMBL" id="PXX79375.1"/>
    </source>
</evidence>
<keyword evidence="2 6" id="KW-0698">rRNA processing</keyword>
<evidence type="ECO:0000259" key="8">
    <source>
        <dbReference type="Pfam" id="PF23016"/>
    </source>
</evidence>
<name>A0A318KUK0_9NEIS</name>
<protein>
    <recommendedName>
        <fullName evidence="6">Ribosomal RNA small subunit methyltransferase I</fullName>
        <ecNumber evidence="6">2.1.1.198</ecNumber>
    </recommendedName>
    <alternativeName>
        <fullName evidence="6">16S rRNA 2'-O-ribose C1402 methyltransferase</fullName>
    </alternativeName>
    <alternativeName>
        <fullName evidence="6">rRNA (cytidine-2'-O-)-methyltransferase RsmI</fullName>
    </alternativeName>
</protein>
<comment type="function">
    <text evidence="6">Catalyzes the 2'-O-methylation of the ribose of cytidine 1402 (C1402) in 16S rRNA.</text>
</comment>
<feature type="domain" description="Tetrapyrrole methylase" evidence="7">
    <location>
        <begin position="20"/>
        <end position="221"/>
    </location>
</feature>
<dbReference type="InterPro" id="IPR008189">
    <property type="entry name" value="rRNA_ssu_MeTfrase_I"/>
</dbReference>
<dbReference type="InterPro" id="IPR014776">
    <property type="entry name" value="4pyrrole_Mease_sub2"/>
</dbReference>
<dbReference type="GO" id="GO:0070677">
    <property type="term" value="F:rRNA (cytosine-2'-O-)-methyltransferase activity"/>
    <property type="evidence" value="ECO:0007669"/>
    <property type="project" value="UniProtKB-UniRule"/>
</dbReference>
<evidence type="ECO:0000259" key="7">
    <source>
        <dbReference type="Pfam" id="PF00590"/>
    </source>
</evidence>
<keyword evidence="4 6" id="KW-0808">Transferase</keyword>
<dbReference type="PIRSF" id="PIRSF005917">
    <property type="entry name" value="MTase_YraL"/>
    <property type="match status" value="1"/>
</dbReference>
<keyword evidence="5 6" id="KW-0949">S-adenosyl-L-methionine</keyword>
<dbReference type="FunFam" id="3.40.1010.10:FF:000007">
    <property type="entry name" value="Ribosomal RNA small subunit methyltransferase I"/>
    <property type="match status" value="1"/>
</dbReference>
<evidence type="ECO:0000313" key="10">
    <source>
        <dbReference type="Proteomes" id="UP000247555"/>
    </source>
</evidence>
<organism evidence="9 10">
    <name type="scientific">Rivihabitans pingtungensis</name>
    <dbReference type="NCBI Taxonomy" id="1054498"/>
    <lineage>
        <taxon>Bacteria</taxon>
        <taxon>Pseudomonadati</taxon>
        <taxon>Pseudomonadota</taxon>
        <taxon>Betaproteobacteria</taxon>
        <taxon>Neisseriales</taxon>
        <taxon>Aquaspirillaceae</taxon>
        <taxon>Rivihabitans</taxon>
    </lineage>
</organism>